<reference evidence="1 2" key="1">
    <citation type="submission" date="2022-04" db="EMBL/GenBank/DDBJ databases">
        <title>Genome sequence of C. roseum typestrain.</title>
        <authorList>
            <person name="Poehlein A."/>
            <person name="Schoch T."/>
            <person name="Duerre P."/>
            <person name="Daniel R."/>
        </authorList>
    </citation>
    <scope>NUCLEOTIDE SEQUENCE [LARGE SCALE GENOMIC DNA]</scope>
    <source>
        <strain evidence="1 2">DSM 7320</strain>
    </source>
</reference>
<dbReference type="Proteomes" id="UP000190951">
    <property type="component" value="Chromosome"/>
</dbReference>
<dbReference type="EMBL" id="CP096983">
    <property type="protein sequence ID" value="URZ09651.1"/>
    <property type="molecule type" value="Genomic_DNA"/>
</dbReference>
<dbReference type="PANTHER" id="PTHR39177:SF1">
    <property type="entry name" value="ABC TRANSPORTER PERMEASE YTRC-RELATED"/>
    <property type="match status" value="1"/>
</dbReference>
<protein>
    <submittedName>
        <fullName evidence="1">Uncharacterized protein</fullName>
    </submittedName>
</protein>
<organism evidence="1 2">
    <name type="scientific">Clostridium felsineum</name>
    <dbReference type="NCBI Taxonomy" id="36839"/>
    <lineage>
        <taxon>Bacteria</taxon>
        <taxon>Bacillati</taxon>
        <taxon>Bacillota</taxon>
        <taxon>Clostridia</taxon>
        <taxon>Eubacteriales</taxon>
        <taxon>Clostridiaceae</taxon>
        <taxon>Clostridium</taxon>
    </lineage>
</organism>
<accession>A0A1S8L4E7</accession>
<dbReference type="STRING" id="84029.CROST_27340"/>
<evidence type="ECO:0000313" key="1">
    <source>
        <dbReference type="EMBL" id="URZ09651.1"/>
    </source>
</evidence>
<proteinExistence type="predicted"/>
<gene>
    <name evidence="1" type="ORF">CROST_003340</name>
</gene>
<dbReference type="PANTHER" id="PTHR39177">
    <property type="entry name" value="ABC TRANSPORTER PERMEASE YTRC-RELATED"/>
    <property type="match status" value="1"/>
</dbReference>
<evidence type="ECO:0000313" key="2">
    <source>
        <dbReference type="Proteomes" id="UP000190951"/>
    </source>
</evidence>
<dbReference type="RefSeq" id="WP_077833239.1">
    <property type="nucleotide sequence ID" value="NZ_CP096983.1"/>
</dbReference>
<dbReference type="KEGG" id="crw:CROST_003340"/>
<dbReference type="AlphaFoldDB" id="A0A1S8L4E7"/>
<dbReference type="InterPro" id="IPR053046">
    <property type="entry name" value="ABC-5_transporter"/>
</dbReference>
<keyword evidence="2" id="KW-1185">Reference proteome</keyword>
<sequence length="314" mass="36335">MKNLLKKEWIYGKWIVLMVTVLLIVSSIQIFGSYLGDIKSREQFDMFLGSDMYIQNYWYGKTSIIVMAIVIFVVFLVMMSDYLNGGYEVLSSMPYTRKQIIISKWIMAEISIIVPLIINYCVIIVMYFINYNIVNAFNILGTLFQWMVLSLCVYIFTTTFVMFIQSLHGNNIVGAITNAFILVCLQIGGGLLESFFQVYGLKIYIRDGIYMLPFFNDMSIDYSVYLKIFVLIAFSIVFLCLMTLSFRKTPLEKRHNFIFYKSFRYLLRVCLVIMSTMFVVCLIFDKGGVNSLLVGIVTIVMLVPITFVSIKTIY</sequence>
<name>A0A1S8L4E7_9CLOT</name>